<feature type="transmembrane region" description="Helical" evidence="1">
    <location>
        <begin position="16"/>
        <end position="34"/>
    </location>
</feature>
<evidence type="ECO:0000313" key="3">
    <source>
        <dbReference type="Proteomes" id="UP000326268"/>
    </source>
</evidence>
<name>A0A5N7AE34_9EURO</name>
<proteinExistence type="predicted"/>
<protein>
    <submittedName>
        <fullName evidence="2">Uncharacterized protein</fullName>
    </submittedName>
</protein>
<sequence>MFLVNIHIQRGTGPRLQFHFLCDFSFFLFLFLICDKWEILTILYWGRVICL</sequence>
<evidence type="ECO:0000256" key="1">
    <source>
        <dbReference type="SAM" id="Phobius"/>
    </source>
</evidence>
<keyword evidence="3" id="KW-1185">Reference proteome</keyword>
<reference evidence="2 3" key="1">
    <citation type="submission" date="2019-04" db="EMBL/GenBank/DDBJ databases">
        <title>Friends and foes A comparative genomics studyof 23 Aspergillus species from section Flavi.</title>
        <authorList>
            <consortium name="DOE Joint Genome Institute"/>
            <person name="Kjaerbolling I."/>
            <person name="Vesth T."/>
            <person name="Frisvad J.C."/>
            <person name="Nybo J.L."/>
            <person name="Theobald S."/>
            <person name="Kildgaard S."/>
            <person name="Isbrandt T."/>
            <person name="Kuo A."/>
            <person name="Sato A."/>
            <person name="Lyhne E.K."/>
            <person name="Kogle M.E."/>
            <person name="Wiebenga A."/>
            <person name="Kun R.S."/>
            <person name="Lubbers R.J."/>
            <person name="Makela M.R."/>
            <person name="Barry K."/>
            <person name="Chovatia M."/>
            <person name="Clum A."/>
            <person name="Daum C."/>
            <person name="Haridas S."/>
            <person name="He G."/>
            <person name="LaButti K."/>
            <person name="Lipzen A."/>
            <person name="Mondo S."/>
            <person name="Riley R."/>
            <person name="Salamov A."/>
            <person name="Simmons B.A."/>
            <person name="Magnuson J.K."/>
            <person name="Henrissat B."/>
            <person name="Mortensen U.H."/>
            <person name="Larsen T.O."/>
            <person name="Devries R.P."/>
            <person name="Grigoriev I.V."/>
            <person name="Machida M."/>
            <person name="Baker S.E."/>
            <person name="Andersen M.R."/>
        </authorList>
    </citation>
    <scope>NUCLEOTIDE SEQUENCE [LARGE SCALE GENOMIC DNA]</scope>
    <source>
        <strain evidence="2 3">CBS 763.97</strain>
    </source>
</reference>
<dbReference type="Proteomes" id="UP000326268">
    <property type="component" value="Unassembled WGS sequence"/>
</dbReference>
<keyword evidence="1" id="KW-0472">Membrane</keyword>
<dbReference type="GeneID" id="43650165"/>
<organism evidence="2 3">
    <name type="scientific">Aspergillus caelatus</name>
    <dbReference type="NCBI Taxonomy" id="61420"/>
    <lineage>
        <taxon>Eukaryota</taxon>
        <taxon>Fungi</taxon>
        <taxon>Dikarya</taxon>
        <taxon>Ascomycota</taxon>
        <taxon>Pezizomycotina</taxon>
        <taxon>Eurotiomycetes</taxon>
        <taxon>Eurotiomycetidae</taxon>
        <taxon>Eurotiales</taxon>
        <taxon>Aspergillaceae</taxon>
        <taxon>Aspergillus</taxon>
        <taxon>Aspergillus subgen. Circumdati</taxon>
    </lineage>
</organism>
<gene>
    <name evidence="2" type="ORF">BDV27DRAFT_122832</name>
</gene>
<accession>A0A5N7AE34</accession>
<dbReference type="AlphaFoldDB" id="A0A5N7AE34"/>
<dbReference type="EMBL" id="ML737588">
    <property type="protein sequence ID" value="KAE8368131.1"/>
    <property type="molecule type" value="Genomic_DNA"/>
</dbReference>
<keyword evidence="1" id="KW-0812">Transmembrane</keyword>
<keyword evidence="1" id="KW-1133">Transmembrane helix</keyword>
<dbReference type="RefSeq" id="XP_031931212.1">
    <property type="nucleotide sequence ID" value="XM_032065719.1"/>
</dbReference>
<evidence type="ECO:0000313" key="2">
    <source>
        <dbReference type="EMBL" id="KAE8368131.1"/>
    </source>
</evidence>